<gene>
    <name evidence="2" type="ORF">HK100_001978</name>
</gene>
<keyword evidence="3" id="KW-1185">Reference proteome</keyword>
<dbReference type="InterPro" id="IPR045862">
    <property type="entry name" value="Trf4-like"/>
</dbReference>
<dbReference type="Pfam" id="PF22600">
    <property type="entry name" value="MTPAP-like_central"/>
    <property type="match status" value="1"/>
</dbReference>
<dbReference type="Gene3D" id="3.30.460.10">
    <property type="entry name" value="Beta Polymerase, domain 2"/>
    <property type="match status" value="1"/>
</dbReference>
<dbReference type="GO" id="GO:0043634">
    <property type="term" value="P:polyadenylation-dependent ncRNA catabolic process"/>
    <property type="evidence" value="ECO:0007669"/>
    <property type="project" value="TreeGrafter"/>
</dbReference>
<dbReference type="InterPro" id="IPR043519">
    <property type="entry name" value="NT_sf"/>
</dbReference>
<dbReference type="SUPFAM" id="SSF81631">
    <property type="entry name" value="PAP/OAS1 substrate-binding domain"/>
    <property type="match status" value="1"/>
</dbReference>
<evidence type="ECO:0000313" key="3">
    <source>
        <dbReference type="Proteomes" id="UP001211907"/>
    </source>
</evidence>
<dbReference type="PANTHER" id="PTHR23092">
    <property type="entry name" value="POLY(A) RNA POLYMERASE"/>
    <property type="match status" value="1"/>
</dbReference>
<name>A0AAD5SWB6_9FUNG</name>
<dbReference type="EMBL" id="JADGJH010001449">
    <property type="protein sequence ID" value="KAJ3113437.1"/>
    <property type="molecule type" value="Genomic_DNA"/>
</dbReference>
<feature type="domain" description="Poly(A) RNA polymerase mitochondrial-like central palm" evidence="1">
    <location>
        <begin position="79"/>
        <end position="216"/>
    </location>
</feature>
<dbReference type="CDD" id="cd05402">
    <property type="entry name" value="NT_PAP_TUTase"/>
    <property type="match status" value="1"/>
</dbReference>
<comment type="caution">
    <text evidence="2">The sequence shown here is derived from an EMBL/GenBank/DDBJ whole genome shotgun (WGS) entry which is preliminary data.</text>
</comment>
<dbReference type="InterPro" id="IPR054708">
    <property type="entry name" value="MTPAP-like_central"/>
</dbReference>
<dbReference type="SUPFAM" id="SSF81301">
    <property type="entry name" value="Nucleotidyltransferase"/>
    <property type="match status" value="1"/>
</dbReference>
<dbReference type="PANTHER" id="PTHR23092:SF15">
    <property type="entry name" value="INACTIVE NON-CANONICAL POLY(A) RNA POLYMERASE PROTEIN TRF4-2-RELATED"/>
    <property type="match status" value="1"/>
</dbReference>
<dbReference type="GO" id="GO:0031123">
    <property type="term" value="P:RNA 3'-end processing"/>
    <property type="evidence" value="ECO:0007669"/>
    <property type="project" value="TreeGrafter"/>
</dbReference>
<accession>A0AAD5SWB6</accession>
<dbReference type="AlphaFoldDB" id="A0AAD5SWB6"/>
<sequence length="416" mass="46464">MNKDRLPFIKQTAEENLELDVNTTARIAHIQFSKSVVTTETETLAETKITPTAAITDAPWMTCAPEYKIERSTSFDNALNHEANKLLAFLAPTEWQVRLRFHVSEVYSTTISTCIPTSHTIAFGSTGTGLFLPWSDIDLIIVNPLDNDIAIEKQREISILEKVAQQLRDSNSTDNLVVFSIPRVPVIKLIDRRTSLNIDICYNRVRAIKAMEQVKIWIASVEGLKELVMLVKLFLSSKGLSDSSKGGGYPIVSLCLAFFNLSHEVITFTIPTPDSPLPTARIIQKTYKNQDGLHRLQIMNPVDPNADITAELVQTTKIIEAFRTAVSTLKNTWDLNIFGASHHSNSGQDDPIMRMDSELVMTTSLLSGIISITDEMTKTQKTMKDIADQLFGRIELFDAENCGKSFVVTEKTELNL</sequence>
<dbReference type="GO" id="GO:1990817">
    <property type="term" value="F:poly(A) RNA polymerase activity"/>
    <property type="evidence" value="ECO:0007669"/>
    <property type="project" value="InterPro"/>
</dbReference>
<dbReference type="GO" id="GO:0010605">
    <property type="term" value="P:negative regulation of macromolecule metabolic process"/>
    <property type="evidence" value="ECO:0007669"/>
    <property type="project" value="UniProtKB-ARBA"/>
</dbReference>
<protein>
    <recommendedName>
        <fullName evidence="1">Poly(A) RNA polymerase mitochondrial-like central palm domain-containing protein</fullName>
    </recommendedName>
</protein>
<dbReference type="GO" id="GO:0031499">
    <property type="term" value="C:TRAMP complex"/>
    <property type="evidence" value="ECO:0007669"/>
    <property type="project" value="TreeGrafter"/>
</dbReference>
<evidence type="ECO:0000313" key="2">
    <source>
        <dbReference type="EMBL" id="KAJ3113437.1"/>
    </source>
</evidence>
<proteinExistence type="predicted"/>
<reference evidence="2" key="1">
    <citation type="submission" date="2020-05" db="EMBL/GenBank/DDBJ databases">
        <title>Phylogenomic resolution of chytrid fungi.</title>
        <authorList>
            <person name="Stajich J.E."/>
            <person name="Amses K."/>
            <person name="Simmons R."/>
            <person name="Seto K."/>
            <person name="Myers J."/>
            <person name="Bonds A."/>
            <person name="Quandt C.A."/>
            <person name="Barry K."/>
            <person name="Liu P."/>
            <person name="Grigoriev I."/>
            <person name="Longcore J.E."/>
            <person name="James T.Y."/>
        </authorList>
    </citation>
    <scope>NUCLEOTIDE SEQUENCE</scope>
    <source>
        <strain evidence="2">JEL0513</strain>
    </source>
</reference>
<dbReference type="GO" id="GO:0003729">
    <property type="term" value="F:mRNA binding"/>
    <property type="evidence" value="ECO:0007669"/>
    <property type="project" value="TreeGrafter"/>
</dbReference>
<organism evidence="2 3">
    <name type="scientific">Physocladia obscura</name>
    <dbReference type="NCBI Taxonomy" id="109957"/>
    <lineage>
        <taxon>Eukaryota</taxon>
        <taxon>Fungi</taxon>
        <taxon>Fungi incertae sedis</taxon>
        <taxon>Chytridiomycota</taxon>
        <taxon>Chytridiomycota incertae sedis</taxon>
        <taxon>Chytridiomycetes</taxon>
        <taxon>Chytridiales</taxon>
        <taxon>Chytriomycetaceae</taxon>
        <taxon>Physocladia</taxon>
    </lineage>
</organism>
<dbReference type="Proteomes" id="UP001211907">
    <property type="component" value="Unassembled WGS sequence"/>
</dbReference>
<dbReference type="GO" id="GO:0005730">
    <property type="term" value="C:nucleolus"/>
    <property type="evidence" value="ECO:0007669"/>
    <property type="project" value="TreeGrafter"/>
</dbReference>
<evidence type="ECO:0000259" key="1">
    <source>
        <dbReference type="Pfam" id="PF22600"/>
    </source>
</evidence>